<keyword evidence="5" id="KW-0001">2Fe-2S</keyword>
<dbReference type="GO" id="GO:0016491">
    <property type="term" value="F:oxidoreductase activity"/>
    <property type="evidence" value="ECO:0007669"/>
    <property type="project" value="InterPro"/>
</dbReference>
<dbReference type="SUPFAM" id="SSF54292">
    <property type="entry name" value="2Fe-2S ferredoxin-like"/>
    <property type="match status" value="1"/>
</dbReference>
<evidence type="ECO:0000256" key="9">
    <source>
        <dbReference type="ARBA" id="ARBA00023014"/>
    </source>
</evidence>
<evidence type="ECO:0000313" key="16">
    <source>
        <dbReference type="EMBL" id="MTF38201.1"/>
    </source>
</evidence>
<dbReference type="InterPro" id="IPR016214">
    <property type="entry name" value="NAD-red_Hydgase_HoxS_gsu"/>
</dbReference>
<dbReference type="PROSITE" id="PS51085">
    <property type="entry name" value="2FE2S_FER_2"/>
    <property type="match status" value="1"/>
</dbReference>
<dbReference type="SUPFAM" id="SSF54862">
    <property type="entry name" value="4Fe-4S ferredoxins"/>
    <property type="match status" value="1"/>
</dbReference>
<dbReference type="GO" id="GO:0003677">
    <property type="term" value="F:DNA binding"/>
    <property type="evidence" value="ECO:0007669"/>
    <property type="project" value="UniProtKB-KW"/>
</dbReference>
<dbReference type="Pfam" id="PF22117">
    <property type="entry name" value="Fer4_Nqo3"/>
    <property type="match status" value="1"/>
</dbReference>
<evidence type="ECO:0000256" key="11">
    <source>
        <dbReference type="ARBA" id="ARBA00023136"/>
    </source>
</evidence>
<reference evidence="16 17" key="1">
    <citation type="submission" date="2019-11" db="EMBL/GenBank/DDBJ databases">
        <title>Isolation of a new High Light Tolerant Cyanobacteria.</title>
        <authorList>
            <person name="Dobson Z."/>
            <person name="Vaughn N."/>
            <person name="Vaughn M."/>
            <person name="Fromme P."/>
            <person name="Mazor Y."/>
        </authorList>
    </citation>
    <scope>NUCLEOTIDE SEQUENCE [LARGE SCALE GENOMIC DNA]</scope>
    <source>
        <strain evidence="16 17">0216</strain>
    </source>
</reference>
<evidence type="ECO:0000259" key="14">
    <source>
        <dbReference type="PROSITE" id="PS51379"/>
    </source>
</evidence>
<dbReference type="Gene3D" id="3.30.70.20">
    <property type="match status" value="1"/>
</dbReference>
<dbReference type="CDD" id="cd00207">
    <property type="entry name" value="fer2"/>
    <property type="match status" value="1"/>
</dbReference>
<evidence type="ECO:0000259" key="13">
    <source>
        <dbReference type="PROSITE" id="PS51085"/>
    </source>
</evidence>
<dbReference type="GO" id="GO:0046872">
    <property type="term" value="F:metal ion binding"/>
    <property type="evidence" value="ECO:0007669"/>
    <property type="project" value="UniProtKB-KW"/>
</dbReference>
<evidence type="ECO:0000256" key="10">
    <source>
        <dbReference type="ARBA" id="ARBA00023027"/>
    </source>
</evidence>
<dbReference type="InterPro" id="IPR017900">
    <property type="entry name" value="4Fe4S_Fe_S_CS"/>
</dbReference>
<feature type="domain" description="4Fe-4S ferredoxin-type" evidence="14">
    <location>
        <begin position="183"/>
        <end position="212"/>
    </location>
</feature>
<keyword evidence="7" id="KW-1278">Translocase</keyword>
<evidence type="ECO:0000256" key="2">
    <source>
        <dbReference type="ARBA" id="ARBA00004370"/>
    </source>
</evidence>
<keyword evidence="4" id="KW-0004">4Fe-4S</keyword>
<name>A0A844GT29_9CHRO</name>
<dbReference type="Pfam" id="PF13510">
    <property type="entry name" value="Fer2_4"/>
    <property type="match status" value="1"/>
</dbReference>
<evidence type="ECO:0000256" key="3">
    <source>
        <dbReference type="ARBA" id="ARBA00005404"/>
    </source>
</evidence>
<dbReference type="PROSITE" id="PS00198">
    <property type="entry name" value="4FE4S_FER_1"/>
    <property type="match status" value="1"/>
</dbReference>
<keyword evidence="16" id="KW-0371">Homeobox</keyword>
<feature type="domain" description="4Fe-4S His(Cys)3-ligated-type" evidence="15">
    <location>
        <begin position="80"/>
        <end position="119"/>
    </location>
</feature>
<gene>
    <name evidence="16" type="primary">hoxU</name>
    <name evidence="16" type="ORF">GGC33_04610</name>
</gene>
<feature type="domain" description="2Fe-2S ferredoxin-type" evidence="13">
    <location>
        <begin position="2"/>
        <end position="80"/>
    </location>
</feature>
<dbReference type="Gene3D" id="3.10.20.740">
    <property type="match status" value="1"/>
</dbReference>
<feature type="domain" description="4Fe-4S ferredoxin-type" evidence="14">
    <location>
        <begin position="139"/>
        <end position="170"/>
    </location>
</feature>
<evidence type="ECO:0000256" key="1">
    <source>
        <dbReference type="ARBA" id="ARBA00001966"/>
    </source>
</evidence>
<dbReference type="InterPro" id="IPR036010">
    <property type="entry name" value="2Fe-2S_ferredoxin-like_sf"/>
</dbReference>
<dbReference type="PROSITE" id="PS51839">
    <property type="entry name" value="4FE4S_HC3"/>
    <property type="match status" value="1"/>
</dbReference>
<evidence type="ECO:0000256" key="6">
    <source>
        <dbReference type="ARBA" id="ARBA00022723"/>
    </source>
</evidence>
<evidence type="ECO:0000313" key="17">
    <source>
        <dbReference type="Proteomes" id="UP000437131"/>
    </source>
</evidence>
<proteinExistence type="inferred from homology"/>
<keyword evidence="6" id="KW-0479">Metal-binding</keyword>
<dbReference type="PROSITE" id="PS51379">
    <property type="entry name" value="4FE4S_FER_2"/>
    <property type="match status" value="2"/>
</dbReference>
<dbReference type="NCBIfam" id="NF005745">
    <property type="entry name" value="PRK07569.1"/>
    <property type="match status" value="1"/>
</dbReference>
<dbReference type="GO" id="GO:0016020">
    <property type="term" value="C:membrane"/>
    <property type="evidence" value="ECO:0007669"/>
    <property type="project" value="UniProtKB-SubCell"/>
</dbReference>
<organism evidence="16 17">
    <name type="scientific">Cyanobacterium aponinum 0216</name>
    <dbReference type="NCBI Taxonomy" id="2676140"/>
    <lineage>
        <taxon>Bacteria</taxon>
        <taxon>Bacillati</taxon>
        <taxon>Cyanobacteriota</taxon>
        <taxon>Cyanophyceae</taxon>
        <taxon>Oscillatoriophycideae</taxon>
        <taxon>Chroococcales</taxon>
        <taxon>Geminocystaceae</taxon>
        <taxon>Cyanobacterium</taxon>
    </lineage>
</organism>
<dbReference type="InterPro" id="IPR054351">
    <property type="entry name" value="NADH_UbQ_OxRdtase_ferredoxin"/>
</dbReference>
<keyword evidence="10" id="KW-0520">NAD</keyword>
<comment type="subcellular location">
    <subcellularLocation>
        <location evidence="2">Membrane</location>
    </subcellularLocation>
</comment>
<dbReference type="PIRSF" id="PIRSF000309">
    <property type="entry name" value="NAD_red_hyd_HoxU"/>
    <property type="match status" value="1"/>
</dbReference>
<comment type="caution">
    <text evidence="16">The sequence shown here is derived from an EMBL/GenBank/DDBJ whole genome shotgun (WGS) entry which is preliminary data.</text>
</comment>
<evidence type="ECO:0000256" key="12">
    <source>
        <dbReference type="ARBA" id="ARBA00034078"/>
    </source>
</evidence>
<keyword evidence="9" id="KW-0411">Iron-sulfur</keyword>
<evidence type="ECO:0000256" key="4">
    <source>
        <dbReference type="ARBA" id="ARBA00022485"/>
    </source>
</evidence>
<comment type="cofactor">
    <cofactor evidence="1">
        <name>[4Fe-4S] cluster</name>
        <dbReference type="ChEBI" id="CHEBI:49883"/>
    </cofactor>
</comment>
<comment type="similarity">
    <text evidence="3">Belongs to the complex I 75 kDa subunit family.</text>
</comment>
<dbReference type="InterPro" id="IPR019574">
    <property type="entry name" value="NADH_UbQ_OxRdtase_Gsu_4Fe4S-bd"/>
</dbReference>
<dbReference type="FunFam" id="3.30.70.20:FF:000002">
    <property type="entry name" value="NADH-ubiquinone oxidoreductase 75 kDa subunit"/>
    <property type="match status" value="1"/>
</dbReference>
<evidence type="ECO:0000256" key="5">
    <source>
        <dbReference type="ARBA" id="ARBA00022714"/>
    </source>
</evidence>
<keyword evidence="11" id="KW-0472">Membrane</keyword>
<dbReference type="GO" id="GO:0051539">
    <property type="term" value="F:4 iron, 4 sulfur cluster binding"/>
    <property type="evidence" value="ECO:0007669"/>
    <property type="project" value="UniProtKB-KW"/>
</dbReference>
<dbReference type="FunFam" id="3.10.20.740:FF:000004">
    <property type="entry name" value="NADH-quinone oxidoreductase"/>
    <property type="match status" value="1"/>
</dbReference>
<sequence length="238" mass="26084">MAVVTLKIDDIDVAIASGSSILTASKEAGVKIPTLCHLEGVSDVGACRLCLVQIKGSDKLVPSCITEVSEGMEVFTQTDILKEYRKMTVELLFAEGNHICATCVANNNCQLQDTAVEVGMDHSRFNYRFPDRDVDLSHPMFGIDHNRCILCTRCVRVCSEIEGAHVWNVGFRGAAAKIISGLNQPWGDVSACTSCGKCVEACPTGTIFRKGVTTAEMHKHPDNIDFLHTAREKHQWTR</sequence>
<keyword evidence="8" id="KW-0408">Iron</keyword>
<protein>
    <submittedName>
        <fullName evidence="16">Bidirectional hydrogenase complex protein HoxU</fullName>
    </submittedName>
</protein>
<dbReference type="Pfam" id="PF10588">
    <property type="entry name" value="NADH-G_4Fe-4S_3"/>
    <property type="match status" value="1"/>
</dbReference>
<evidence type="ECO:0000259" key="15">
    <source>
        <dbReference type="PROSITE" id="PS51839"/>
    </source>
</evidence>
<dbReference type="InterPro" id="IPR017896">
    <property type="entry name" value="4Fe4S_Fe-S-bd"/>
</dbReference>
<dbReference type="EMBL" id="WMIA01000003">
    <property type="protein sequence ID" value="MTF38201.1"/>
    <property type="molecule type" value="Genomic_DNA"/>
</dbReference>
<dbReference type="SMART" id="SM00929">
    <property type="entry name" value="NADH-G_4Fe-4S_3"/>
    <property type="match status" value="1"/>
</dbReference>
<dbReference type="AlphaFoldDB" id="A0A844GT29"/>
<comment type="cofactor">
    <cofactor evidence="12">
        <name>[2Fe-2S] cluster</name>
        <dbReference type="ChEBI" id="CHEBI:190135"/>
    </cofactor>
</comment>
<dbReference type="InterPro" id="IPR001041">
    <property type="entry name" value="2Fe-2S_ferredoxin-type"/>
</dbReference>
<dbReference type="PANTHER" id="PTHR24960:SF84">
    <property type="entry name" value="HYDROGENASE SUBUNIT"/>
    <property type="match status" value="1"/>
</dbReference>
<dbReference type="PANTHER" id="PTHR24960">
    <property type="entry name" value="PHOTOSYSTEM I IRON-SULFUR CENTER-RELATED"/>
    <property type="match status" value="1"/>
</dbReference>
<evidence type="ECO:0000256" key="8">
    <source>
        <dbReference type="ARBA" id="ARBA00023004"/>
    </source>
</evidence>
<dbReference type="InterPro" id="IPR050157">
    <property type="entry name" value="PSI_iron-sulfur_center"/>
</dbReference>
<dbReference type="Proteomes" id="UP000437131">
    <property type="component" value="Unassembled WGS sequence"/>
</dbReference>
<evidence type="ECO:0000256" key="7">
    <source>
        <dbReference type="ARBA" id="ARBA00022967"/>
    </source>
</evidence>
<dbReference type="RefSeq" id="WP_155083074.1">
    <property type="nucleotide sequence ID" value="NZ_WMIA01000003.1"/>
</dbReference>
<dbReference type="GO" id="GO:0051537">
    <property type="term" value="F:2 iron, 2 sulfur cluster binding"/>
    <property type="evidence" value="ECO:0007669"/>
    <property type="project" value="UniProtKB-KW"/>
</dbReference>
<accession>A0A844GT29</accession>